<comment type="caution">
    <text evidence="1">The sequence shown here is derived from an EMBL/GenBank/DDBJ whole genome shotgun (WGS) entry which is preliminary data.</text>
</comment>
<evidence type="ECO:0000313" key="1">
    <source>
        <dbReference type="EMBL" id="TWJ33043.1"/>
    </source>
</evidence>
<dbReference type="OrthoDB" id="1679654at2"/>
<keyword evidence="2" id="KW-1185">Reference proteome</keyword>
<dbReference type="AlphaFoldDB" id="A0A562WU65"/>
<accession>A0A562WU65</accession>
<evidence type="ECO:0000313" key="2">
    <source>
        <dbReference type="Proteomes" id="UP000319449"/>
    </source>
</evidence>
<sequence>MPTRLVVATSIVPRNIELQQSAIASWQALGFDVISINSSSEIKAVQQYFPSVSFVSADRTAEQLTGKPFVYFDDVCRALTESGADICGIINSDIFLRADGDFKEFISRESRGSFLFGSRIDVTSPEDSDGEIFFVGFDFFFFDRSILACYPPSEFCLGAPWWDYWAPMVPLIRGIPCKEIVSPLAYHVWHETKWAPDHFQQFGKILIREIQKISESFDLDPELATGLLEVSRSNEITIFSFVVLQYILDNASRVVFDCQGANGSRVTIGMHQFESMRRYMIDRRRECCAAAGEIETLKCSVEDLKGESEKNRDATITALQKRLERLDQLESSLSWRLTAPLRKILDALRR</sequence>
<gene>
    <name evidence="1" type="ORF">JN12_00454</name>
</gene>
<reference evidence="1 2" key="1">
    <citation type="submission" date="2019-07" db="EMBL/GenBank/DDBJ databases">
        <title>Genomic Encyclopedia of Archaeal and Bacterial Type Strains, Phase II (KMG-II): from individual species to whole genera.</title>
        <authorList>
            <person name="Goeker M."/>
        </authorList>
    </citation>
    <scope>NUCLEOTIDE SEQUENCE [LARGE SCALE GENOMIC DNA]</scope>
    <source>
        <strain evidence="1 2">ATCC BAA-1139</strain>
    </source>
</reference>
<organism evidence="1 2">
    <name type="scientific">Geobacter argillaceus</name>
    <dbReference type="NCBI Taxonomy" id="345631"/>
    <lineage>
        <taxon>Bacteria</taxon>
        <taxon>Pseudomonadati</taxon>
        <taxon>Thermodesulfobacteriota</taxon>
        <taxon>Desulfuromonadia</taxon>
        <taxon>Geobacterales</taxon>
        <taxon>Geobacteraceae</taxon>
        <taxon>Geobacter</taxon>
    </lineage>
</organism>
<protein>
    <recommendedName>
        <fullName evidence="3">Glycosyl transferase family 2</fullName>
    </recommendedName>
</protein>
<evidence type="ECO:0008006" key="3">
    <source>
        <dbReference type="Google" id="ProtNLM"/>
    </source>
</evidence>
<dbReference type="RefSeq" id="WP_145017669.1">
    <property type="nucleotide sequence ID" value="NZ_VLLN01000002.1"/>
</dbReference>
<dbReference type="EMBL" id="VLLN01000002">
    <property type="protein sequence ID" value="TWJ33043.1"/>
    <property type="molecule type" value="Genomic_DNA"/>
</dbReference>
<proteinExistence type="predicted"/>
<name>A0A562WU65_9BACT</name>
<dbReference type="Proteomes" id="UP000319449">
    <property type="component" value="Unassembled WGS sequence"/>
</dbReference>